<dbReference type="AlphaFoldDB" id="A0A0B6YLX9"/>
<accession>A0A0B6YLX9</accession>
<dbReference type="EMBL" id="HACG01010378">
    <property type="protein sequence ID" value="CEK57243.1"/>
    <property type="molecule type" value="Transcribed_RNA"/>
</dbReference>
<feature type="non-terminal residue" evidence="2">
    <location>
        <position position="189"/>
    </location>
</feature>
<gene>
    <name evidence="2" type="primary">ORF29648</name>
</gene>
<reference evidence="2" key="1">
    <citation type="submission" date="2014-12" db="EMBL/GenBank/DDBJ databases">
        <title>Insight into the proteome of Arion vulgaris.</title>
        <authorList>
            <person name="Aradska J."/>
            <person name="Bulat T."/>
            <person name="Smidak R."/>
            <person name="Sarate P."/>
            <person name="Gangsoo J."/>
            <person name="Sialana F."/>
            <person name="Bilban M."/>
            <person name="Lubec G."/>
        </authorList>
    </citation>
    <scope>NUCLEOTIDE SEQUENCE</scope>
    <source>
        <tissue evidence="2">Skin</tissue>
    </source>
</reference>
<sequence length="189" mass="20562">ICSLIQSEDLKNSGQDNKRPEGLPFGLVHGRKTGHLRFSQDSKDESGSNKGTAPGPSSGGGPDVMTPPHSLNLSDSVVLDLADTSSPVVNEKTIIDEIKASTPQCWRHLYQLLELYATMPEPKTVVVRQSQAVSKLPVIEEEDPDQEGSVKRESRVLDYSSKLSSIIKDRKSSMLHGLLRDSSSEGHDA</sequence>
<evidence type="ECO:0000256" key="1">
    <source>
        <dbReference type="SAM" id="MobiDB-lite"/>
    </source>
</evidence>
<name>A0A0B6YLX9_9EUPU</name>
<feature type="compositionally biased region" description="Basic and acidic residues" evidence="1">
    <location>
        <begin position="8"/>
        <end position="21"/>
    </location>
</feature>
<protein>
    <submittedName>
        <fullName evidence="2">Uncharacterized protein</fullName>
    </submittedName>
</protein>
<evidence type="ECO:0000313" key="2">
    <source>
        <dbReference type="EMBL" id="CEK57243.1"/>
    </source>
</evidence>
<feature type="region of interest" description="Disordered" evidence="1">
    <location>
        <begin position="1"/>
        <end position="71"/>
    </location>
</feature>
<organism evidence="2">
    <name type="scientific">Arion vulgaris</name>
    <dbReference type="NCBI Taxonomy" id="1028688"/>
    <lineage>
        <taxon>Eukaryota</taxon>
        <taxon>Metazoa</taxon>
        <taxon>Spiralia</taxon>
        <taxon>Lophotrochozoa</taxon>
        <taxon>Mollusca</taxon>
        <taxon>Gastropoda</taxon>
        <taxon>Heterobranchia</taxon>
        <taxon>Euthyneura</taxon>
        <taxon>Panpulmonata</taxon>
        <taxon>Eupulmonata</taxon>
        <taxon>Stylommatophora</taxon>
        <taxon>Helicina</taxon>
        <taxon>Arionoidea</taxon>
        <taxon>Arionidae</taxon>
        <taxon>Arion</taxon>
    </lineage>
</organism>
<feature type="compositionally biased region" description="Basic and acidic residues" evidence="1">
    <location>
        <begin position="38"/>
        <end position="47"/>
    </location>
</feature>
<proteinExistence type="predicted"/>
<feature type="non-terminal residue" evidence="2">
    <location>
        <position position="1"/>
    </location>
</feature>